<evidence type="ECO:0000313" key="7">
    <source>
        <dbReference type="EMBL" id="PTQ91153.1"/>
    </source>
</evidence>
<keyword evidence="3" id="KW-0731">Sigma factor</keyword>
<evidence type="ECO:0000256" key="2">
    <source>
        <dbReference type="ARBA" id="ARBA00023015"/>
    </source>
</evidence>
<dbReference type="InterPro" id="IPR036388">
    <property type="entry name" value="WH-like_DNA-bd_sf"/>
</dbReference>
<dbReference type="Pfam" id="PF04542">
    <property type="entry name" value="Sigma70_r2"/>
    <property type="match status" value="1"/>
</dbReference>
<evidence type="ECO:0000313" key="8">
    <source>
        <dbReference type="Proteomes" id="UP000244223"/>
    </source>
</evidence>
<dbReference type="AlphaFoldDB" id="A0A2T5J3S0"/>
<dbReference type="SUPFAM" id="SSF88946">
    <property type="entry name" value="Sigma2 domain of RNA polymerase sigma factors"/>
    <property type="match status" value="1"/>
</dbReference>
<comment type="caution">
    <text evidence="7">The sequence shown here is derived from an EMBL/GenBank/DDBJ whole genome shotgun (WGS) entry which is preliminary data.</text>
</comment>
<organism evidence="7 8">
    <name type="scientific">Agitococcus lubricus</name>
    <dbReference type="NCBI Taxonomy" id="1077255"/>
    <lineage>
        <taxon>Bacteria</taxon>
        <taxon>Pseudomonadati</taxon>
        <taxon>Pseudomonadota</taxon>
        <taxon>Gammaproteobacteria</taxon>
        <taxon>Moraxellales</taxon>
        <taxon>Moraxellaceae</taxon>
        <taxon>Agitococcus</taxon>
    </lineage>
</organism>
<dbReference type="CDD" id="cd06171">
    <property type="entry name" value="Sigma70_r4"/>
    <property type="match status" value="1"/>
</dbReference>
<accession>A0A2T5J3S0</accession>
<protein>
    <submittedName>
        <fullName evidence="7">RNA polymerase sigma-70 factor (ECF subfamily)</fullName>
    </submittedName>
</protein>
<feature type="domain" description="RNA polymerase sigma factor 70 region 4 type 2" evidence="6">
    <location>
        <begin position="139"/>
        <end position="189"/>
    </location>
</feature>
<dbReference type="GO" id="GO:0003677">
    <property type="term" value="F:DNA binding"/>
    <property type="evidence" value="ECO:0007669"/>
    <property type="project" value="InterPro"/>
</dbReference>
<dbReference type="InterPro" id="IPR039425">
    <property type="entry name" value="RNA_pol_sigma-70-like"/>
</dbReference>
<reference evidence="7 8" key="1">
    <citation type="submission" date="2018-04" db="EMBL/GenBank/DDBJ databases">
        <title>Genomic Encyclopedia of Archaeal and Bacterial Type Strains, Phase II (KMG-II): from individual species to whole genera.</title>
        <authorList>
            <person name="Goeker M."/>
        </authorList>
    </citation>
    <scope>NUCLEOTIDE SEQUENCE [LARGE SCALE GENOMIC DNA]</scope>
    <source>
        <strain evidence="7 8">DSM 5822</strain>
    </source>
</reference>
<dbReference type="EMBL" id="QAON01000001">
    <property type="protein sequence ID" value="PTQ91153.1"/>
    <property type="molecule type" value="Genomic_DNA"/>
</dbReference>
<comment type="similarity">
    <text evidence="1">Belongs to the sigma-70 factor family. ECF subfamily.</text>
</comment>
<dbReference type="Pfam" id="PF08281">
    <property type="entry name" value="Sigma70_r4_2"/>
    <property type="match status" value="1"/>
</dbReference>
<keyword evidence="2" id="KW-0805">Transcription regulation</keyword>
<dbReference type="InterPro" id="IPR007627">
    <property type="entry name" value="RNA_pol_sigma70_r2"/>
</dbReference>
<dbReference type="InterPro" id="IPR013325">
    <property type="entry name" value="RNA_pol_sigma_r2"/>
</dbReference>
<sequence>MMQDEQVLIQRLLKRETLACRQLVQTHHNRLLAVARSIVGEAAEDVVQEAWLLAFKALANFEGRSTLKTWLTRIVINTAYNRYRYEQQRLMASLDQVLAEDMALHERFDDSGHWQEPLVRWQAETPDEILARQELAAILAKACDNLPSAQRLAWLLRDQSGLEFSEIASHLHTSEANVRVLLHRARLKLLAVIEAYEEGKPC</sequence>
<keyword evidence="4" id="KW-0804">Transcription</keyword>
<dbReference type="RefSeq" id="WP_170106841.1">
    <property type="nucleotide sequence ID" value="NZ_QAON01000001.1"/>
</dbReference>
<proteinExistence type="inferred from homology"/>
<dbReference type="Gene3D" id="1.10.1740.10">
    <property type="match status" value="1"/>
</dbReference>
<keyword evidence="8" id="KW-1185">Reference proteome</keyword>
<dbReference type="InterPro" id="IPR013324">
    <property type="entry name" value="RNA_pol_sigma_r3/r4-like"/>
</dbReference>
<dbReference type="PANTHER" id="PTHR43133">
    <property type="entry name" value="RNA POLYMERASE ECF-TYPE SIGMA FACTO"/>
    <property type="match status" value="1"/>
</dbReference>
<evidence type="ECO:0000256" key="4">
    <source>
        <dbReference type="ARBA" id="ARBA00023163"/>
    </source>
</evidence>
<dbReference type="InterPro" id="IPR014284">
    <property type="entry name" value="RNA_pol_sigma-70_dom"/>
</dbReference>
<dbReference type="PANTHER" id="PTHR43133:SF53">
    <property type="entry name" value="ECF RNA POLYMERASE SIGMA-E FACTOR"/>
    <property type="match status" value="1"/>
</dbReference>
<evidence type="ECO:0000259" key="6">
    <source>
        <dbReference type="Pfam" id="PF08281"/>
    </source>
</evidence>
<dbReference type="GO" id="GO:0006352">
    <property type="term" value="P:DNA-templated transcription initiation"/>
    <property type="evidence" value="ECO:0007669"/>
    <property type="project" value="InterPro"/>
</dbReference>
<evidence type="ECO:0000259" key="5">
    <source>
        <dbReference type="Pfam" id="PF04542"/>
    </source>
</evidence>
<dbReference type="NCBIfam" id="TIGR02937">
    <property type="entry name" value="sigma70-ECF"/>
    <property type="match status" value="1"/>
</dbReference>
<gene>
    <name evidence="7" type="ORF">C8N29_101225</name>
</gene>
<evidence type="ECO:0000256" key="3">
    <source>
        <dbReference type="ARBA" id="ARBA00023082"/>
    </source>
</evidence>
<feature type="domain" description="RNA polymerase sigma-70 region 2" evidence="5">
    <location>
        <begin position="23"/>
        <end position="87"/>
    </location>
</feature>
<dbReference type="GO" id="GO:0016987">
    <property type="term" value="F:sigma factor activity"/>
    <property type="evidence" value="ECO:0007669"/>
    <property type="project" value="UniProtKB-KW"/>
</dbReference>
<dbReference type="SUPFAM" id="SSF88659">
    <property type="entry name" value="Sigma3 and sigma4 domains of RNA polymerase sigma factors"/>
    <property type="match status" value="1"/>
</dbReference>
<dbReference type="InterPro" id="IPR013249">
    <property type="entry name" value="RNA_pol_sigma70_r4_t2"/>
</dbReference>
<dbReference type="Proteomes" id="UP000244223">
    <property type="component" value="Unassembled WGS sequence"/>
</dbReference>
<name>A0A2T5J3S0_9GAMM</name>
<evidence type="ECO:0000256" key="1">
    <source>
        <dbReference type="ARBA" id="ARBA00010641"/>
    </source>
</evidence>
<dbReference type="Gene3D" id="1.10.10.10">
    <property type="entry name" value="Winged helix-like DNA-binding domain superfamily/Winged helix DNA-binding domain"/>
    <property type="match status" value="1"/>
</dbReference>